<dbReference type="GO" id="GO:0005739">
    <property type="term" value="C:mitochondrion"/>
    <property type="evidence" value="ECO:0007669"/>
    <property type="project" value="UniProtKB-SubCell"/>
</dbReference>
<comment type="similarity">
    <text evidence="2">Belongs to the milton family.</text>
</comment>
<keyword evidence="3 5" id="KW-0175">Coiled coil</keyword>
<evidence type="ECO:0000256" key="3">
    <source>
        <dbReference type="ARBA" id="ARBA00023054"/>
    </source>
</evidence>
<dbReference type="GO" id="GO:0031410">
    <property type="term" value="C:cytoplasmic vesicle"/>
    <property type="evidence" value="ECO:0007669"/>
    <property type="project" value="TreeGrafter"/>
</dbReference>
<accession>A0AAF3EJ45</accession>
<dbReference type="GO" id="GO:0047496">
    <property type="term" value="P:vesicle transport along microtubule"/>
    <property type="evidence" value="ECO:0007669"/>
    <property type="project" value="TreeGrafter"/>
</dbReference>
<evidence type="ECO:0000313" key="8">
    <source>
        <dbReference type="Proteomes" id="UP000887575"/>
    </source>
</evidence>
<evidence type="ECO:0000256" key="4">
    <source>
        <dbReference type="ARBA" id="ARBA00023128"/>
    </source>
</evidence>
<dbReference type="AlphaFoldDB" id="A0AAF3EJ45"/>
<dbReference type="InterPro" id="IPR022154">
    <property type="entry name" value="TRAK1/2_C"/>
</dbReference>
<sequence length="842" mass="93008">MNSELILLLGDAEITSEQAERQKLFSGSLSPAPLKRKASDVSVRQSDDEILHMTAENVKTSMTYFEKSVTARYMADGEGPEGVAALLKERTRDLELAARIGQSLLDQNKELQNRNEFLEESLATTNDTVVQLRHELQKRVDLLRVYSNFEENDLDANRSYGSEESLRNRVERLTDENEYLKSERSSLQHRIDQSADKERKVIRDLNRQLENANDKLNKLQLQILGKTDECTDLEKKVKRLLNEITYRTQNEKELIDENVDLKKSLEEACLSQDLLASQLGDLQESYAEVRLQFSETEEELRALRALQNRSISRDSLLYDSLASELENSDSGFSRLLEGTEPCGFNHRYSLAPLQLGADHTRYVESTSDLGTMETARRSRSEEILSNRWGTPFISARSDAESLRRELERLQRPTLTGDDEVIDVPNRVIAEVAMHRVTINDLPPATPPQTPMSQKAPSEHSTPTHGLLQNGGLDSSKGKEVNGPINEADGSPGAPIAQSTPFVESDSKSRHGSEQLQNLRRTIVTTSCIETQTEPTEHFEVVQITAKLENVADASACTSCGHAVAAQGQSKALTIPEACPLPPPLPMAHTTGIIAECSTSLEQSAEPSSLNGTAAQRPRSLRFLQLKTDTSSVILPISAPGTSKDTVESIGGVSKSSSTDSLADYVGPKMGEPGMPGSRDLDHAIRQLRIRRQMEAEFARFRERHGLQQQALFNKKDNNEKRQPLAESKVQMVPAIKELPTWNNYAVVLGQEHQRAVLPWRAVNSVGLSAIQDRRGHGVLSRIELPSTPNSSPVHAAVSMPRGGLASILPSFSSLSATSATSSTTFASFDVANLGSGILSRRF</sequence>
<organism evidence="8 9">
    <name type="scientific">Mesorhabditis belari</name>
    <dbReference type="NCBI Taxonomy" id="2138241"/>
    <lineage>
        <taxon>Eukaryota</taxon>
        <taxon>Metazoa</taxon>
        <taxon>Ecdysozoa</taxon>
        <taxon>Nematoda</taxon>
        <taxon>Chromadorea</taxon>
        <taxon>Rhabditida</taxon>
        <taxon>Rhabditina</taxon>
        <taxon>Rhabditomorpha</taxon>
        <taxon>Rhabditoidea</taxon>
        <taxon>Rhabditidae</taxon>
        <taxon>Mesorhabditinae</taxon>
        <taxon>Mesorhabditis</taxon>
    </lineage>
</organism>
<feature type="domain" description="HAP1 N-terminal" evidence="7">
    <location>
        <begin position="55"/>
        <end position="306"/>
    </location>
</feature>
<dbReference type="WBParaSite" id="MBELARI_LOCUS14048">
    <property type="protein sequence ID" value="MBELARI_LOCUS14048"/>
    <property type="gene ID" value="MBELARI_LOCUS14048"/>
</dbReference>
<evidence type="ECO:0000256" key="6">
    <source>
        <dbReference type="SAM" id="MobiDB-lite"/>
    </source>
</evidence>
<reference evidence="9" key="1">
    <citation type="submission" date="2024-02" db="UniProtKB">
        <authorList>
            <consortium name="WormBaseParasite"/>
        </authorList>
    </citation>
    <scope>IDENTIFICATION</scope>
</reference>
<feature type="coiled-coil region" evidence="5">
    <location>
        <begin position="163"/>
        <end position="243"/>
    </location>
</feature>
<evidence type="ECO:0000313" key="9">
    <source>
        <dbReference type="WBParaSite" id="MBELARI_LOCUS14048"/>
    </source>
</evidence>
<evidence type="ECO:0000256" key="5">
    <source>
        <dbReference type="SAM" id="Coils"/>
    </source>
</evidence>
<evidence type="ECO:0000256" key="1">
    <source>
        <dbReference type="ARBA" id="ARBA00004173"/>
    </source>
</evidence>
<dbReference type="PANTHER" id="PTHR15751">
    <property type="entry name" value="TRAFFICKING KINESIN-BINDING PROTEIN"/>
    <property type="match status" value="1"/>
</dbReference>
<dbReference type="SMART" id="SM01424">
    <property type="entry name" value="HAP1_N"/>
    <property type="match status" value="1"/>
</dbReference>
<dbReference type="InterPro" id="IPR006933">
    <property type="entry name" value="HAP1_N"/>
</dbReference>
<dbReference type="Pfam" id="PF12448">
    <property type="entry name" value="Milton"/>
    <property type="match status" value="1"/>
</dbReference>
<dbReference type="GO" id="GO:0048311">
    <property type="term" value="P:mitochondrion distribution"/>
    <property type="evidence" value="ECO:0007669"/>
    <property type="project" value="TreeGrafter"/>
</dbReference>
<dbReference type="GO" id="GO:0006605">
    <property type="term" value="P:protein targeting"/>
    <property type="evidence" value="ECO:0007669"/>
    <property type="project" value="TreeGrafter"/>
</dbReference>
<dbReference type="Pfam" id="PF04849">
    <property type="entry name" value="HAP1_N"/>
    <property type="match status" value="1"/>
</dbReference>
<feature type="coiled-coil region" evidence="5">
    <location>
        <begin position="101"/>
        <end position="135"/>
    </location>
</feature>
<proteinExistence type="inferred from homology"/>
<feature type="coiled-coil region" evidence="5">
    <location>
        <begin position="279"/>
        <end position="306"/>
    </location>
</feature>
<feature type="region of interest" description="Disordered" evidence="6">
    <location>
        <begin position="439"/>
        <end position="515"/>
    </location>
</feature>
<keyword evidence="8" id="KW-1185">Reference proteome</keyword>
<dbReference type="Proteomes" id="UP000887575">
    <property type="component" value="Unassembled WGS sequence"/>
</dbReference>
<dbReference type="GO" id="GO:0017022">
    <property type="term" value="F:myosin binding"/>
    <property type="evidence" value="ECO:0007669"/>
    <property type="project" value="TreeGrafter"/>
</dbReference>
<evidence type="ECO:0000256" key="2">
    <source>
        <dbReference type="ARBA" id="ARBA00007007"/>
    </source>
</evidence>
<protein>
    <recommendedName>
        <fullName evidence="7">HAP1 N-terminal domain-containing protein</fullName>
    </recommendedName>
</protein>
<dbReference type="PANTHER" id="PTHR15751:SF12">
    <property type="entry name" value="TRAFFICKING KINESIN-BINDING PROTEIN MILT"/>
    <property type="match status" value="1"/>
</dbReference>
<comment type="subcellular location">
    <subcellularLocation>
        <location evidence="1">Mitochondrion</location>
    </subcellularLocation>
</comment>
<name>A0AAF3EJ45_9BILA</name>
<dbReference type="InterPro" id="IPR051946">
    <property type="entry name" value="Intracell_Traff-Reg"/>
</dbReference>
<feature type="compositionally biased region" description="Polar residues" evidence="6">
    <location>
        <begin position="450"/>
        <end position="463"/>
    </location>
</feature>
<keyword evidence="4" id="KW-0496">Mitochondrion</keyword>
<evidence type="ECO:0000259" key="7">
    <source>
        <dbReference type="SMART" id="SM01424"/>
    </source>
</evidence>